<feature type="compositionally biased region" description="Basic and acidic residues" evidence="1">
    <location>
        <begin position="95"/>
        <end position="108"/>
    </location>
</feature>
<feature type="region of interest" description="Disordered" evidence="1">
    <location>
        <begin position="269"/>
        <end position="355"/>
    </location>
</feature>
<name>A0A6P7L7J6_BETSP</name>
<dbReference type="AlphaFoldDB" id="A0A6P7L7J6"/>
<feature type="region of interest" description="Disordered" evidence="1">
    <location>
        <begin position="180"/>
        <end position="203"/>
    </location>
</feature>
<feature type="region of interest" description="Disordered" evidence="1">
    <location>
        <begin position="736"/>
        <end position="775"/>
    </location>
</feature>
<feature type="region of interest" description="Disordered" evidence="1">
    <location>
        <begin position="1093"/>
        <end position="1112"/>
    </location>
</feature>
<feature type="compositionally biased region" description="Basic and acidic residues" evidence="1">
    <location>
        <begin position="753"/>
        <end position="765"/>
    </location>
</feature>
<feature type="compositionally biased region" description="Pro residues" evidence="1">
    <location>
        <begin position="281"/>
        <end position="299"/>
    </location>
</feature>
<evidence type="ECO:0000313" key="3">
    <source>
        <dbReference type="RefSeq" id="XP_028990610.1"/>
    </source>
</evidence>
<feature type="compositionally biased region" description="Polar residues" evidence="1">
    <location>
        <begin position="469"/>
        <end position="496"/>
    </location>
</feature>
<feature type="compositionally biased region" description="Polar residues" evidence="1">
    <location>
        <begin position="567"/>
        <end position="577"/>
    </location>
</feature>
<feature type="compositionally biased region" description="Polar residues" evidence="1">
    <location>
        <begin position="335"/>
        <end position="348"/>
    </location>
</feature>
<dbReference type="RefSeq" id="XP_028990612.1">
    <property type="nucleotide sequence ID" value="XM_029134779.3"/>
</dbReference>
<dbReference type="GO" id="GO:0070886">
    <property type="term" value="P:positive regulation of calcineurin-NFAT signaling cascade"/>
    <property type="evidence" value="ECO:0007669"/>
    <property type="project" value="TreeGrafter"/>
</dbReference>
<reference evidence="3 4" key="1">
    <citation type="submission" date="2025-04" db="UniProtKB">
        <authorList>
            <consortium name="RefSeq"/>
        </authorList>
    </citation>
    <scope>IDENTIFICATION</scope>
</reference>
<evidence type="ECO:0000313" key="5">
    <source>
        <dbReference type="RefSeq" id="XP_055360355.1"/>
    </source>
</evidence>
<dbReference type="RefSeq" id="XP_055360355.1">
    <property type="nucleotide sequence ID" value="XM_055504380.1"/>
</dbReference>
<feature type="region of interest" description="Disordered" evidence="1">
    <location>
        <begin position="596"/>
        <end position="701"/>
    </location>
</feature>
<dbReference type="InterPro" id="IPR052303">
    <property type="entry name" value="CEFIP"/>
</dbReference>
<feature type="compositionally biased region" description="Basic and acidic residues" evidence="1">
    <location>
        <begin position="673"/>
        <end position="687"/>
    </location>
</feature>
<proteinExistence type="predicted"/>
<dbReference type="RefSeq" id="XP_028990610.1">
    <property type="nucleotide sequence ID" value="XM_029134777.3"/>
</dbReference>
<feature type="region of interest" description="Disordered" evidence="1">
    <location>
        <begin position="453"/>
        <end position="528"/>
    </location>
</feature>
<protein>
    <submittedName>
        <fullName evidence="3 4">Cardiac-enriched FHL2-interacting protein</fullName>
    </submittedName>
</protein>
<dbReference type="KEGG" id="bspl:114846038"/>
<dbReference type="OrthoDB" id="8945866at2759"/>
<evidence type="ECO:0000313" key="4">
    <source>
        <dbReference type="RefSeq" id="XP_028990612.1"/>
    </source>
</evidence>
<sequence>MTCVEKRHLSHRTGSMLHHRFPNGFADMLMDETDREVSTLTDRAFRSLCVGDDAVYNDEFFYGYSPFSCHKPLVGEAPKKTHHKDCKKQGPSKSNKHDTQQWRQQRDESLSHMSSFLKALSVTEESCEGLLNKNGGMTDSNGESWDKSALRSIQKELSDFSNYHTDEHCKSHHLLHFGNGASKKAGKDAGLPSGKSSKVKNGRSTVKLKKLNIKNFFLHSELSPFQTWKDFNRFPFGPQETSILPINNIPKWYDLPFYRELTEAHAKDVQLEEAQSCQKAEPPPPTAPKPVPPPPPPKVLPKSSASLAEKRCSSDGVDGNTAPWRSNRSRAKSAVQISQPGKPSQDNASEGVDGESLLSASTEYKSVEVKAIEEVSSLASTPFSICQLMTPVIPSRQPTETSEILLSSALDLPLRPHSEAKVAPEPPVKRDSYKSLAFSILFNLKDNRKRVKSRYSPRKFKTSELPVGGSQSPQSDYVGNTQPGSEGNASGLSTPAVSRDEQPFCSPAIEPTSPSAVGLPKPEADRPLSDDYLLSNLLLSKKEGVGTDSCGEENPISSLIHSKKNKSPLSKKQNYPSLNLYRKASPVDNAMKYLQVPQSTGAPEHIDQPQETNGLSPLRRNKERSPKLLPTNTELSPNALDVNKDHPTVIFPHATEKERLSTNSSAGKSAPEVADKSDQLMKDKKESGLQPMSKGKDTSGQKAITMDVIRAAREAINAEKSKALSVTLSDISNKSDIEEEREKETDMVGCEEFSSRRESNVKKDPPPVPKRNFSKSDIYHVLDQQATRSITSPSKSELSAKESESLLKQDKLKRVFSAKQNNYIKHQRYAVGDDEQVKDCVEDDLNVSVRREMDEDMALAREKDESENLINDLLASRELERARLGEKTKHKLGGANANEEAKVKNNLISRELRNIKKGMLAMRGNTLAKKELFAKKEKELVKPEAFTKLDSNVIVNKALINDNYDKAKMALEEIIAERQKRKKITDHDVNTVNEKNASDECYTTKVQQSKDAMKPMTEGNDTLSEHTLALKEKDLKERLEDLRDYNHMRQILAQTEPVFGESHRWGGRIALPGMKKTDSKEPTALLQAQDSLTNTPSLESEGTHSGQVSRQVSEENGRFWGLTQVAGGQMLLVFLQETKKEAVEDVEALPRRQTACKNQYMRTAWKTVRKA</sequence>
<organism evidence="2 4">
    <name type="scientific">Betta splendens</name>
    <name type="common">Siamese fighting fish</name>
    <dbReference type="NCBI Taxonomy" id="158456"/>
    <lineage>
        <taxon>Eukaryota</taxon>
        <taxon>Metazoa</taxon>
        <taxon>Chordata</taxon>
        <taxon>Craniata</taxon>
        <taxon>Vertebrata</taxon>
        <taxon>Euteleostomi</taxon>
        <taxon>Actinopterygii</taxon>
        <taxon>Neopterygii</taxon>
        <taxon>Teleostei</taxon>
        <taxon>Neoteleostei</taxon>
        <taxon>Acanthomorphata</taxon>
        <taxon>Anabantaria</taxon>
        <taxon>Anabantiformes</taxon>
        <taxon>Anabantoidei</taxon>
        <taxon>Osphronemidae</taxon>
        <taxon>Betta</taxon>
    </lineage>
</organism>
<evidence type="ECO:0000256" key="1">
    <source>
        <dbReference type="SAM" id="MobiDB-lite"/>
    </source>
</evidence>
<feature type="compositionally biased region" description="Basic and acidic residues" evidence="1">
    <location>
        <begin position="736"/>
        <end position="746"/>
    </location>
</feature>
<dbReference type="PANTHER" id="PTHR33775:SF2">
    <property type="entry name" value="CARDIAC-ENRICHED FHL2-INTERACTING PROTEIN"/>
    <property type="match status" value="1"/>
</dbReference>
<evidence type="ECO:0000313" key="2">
    <source>
        <dbReference type="Proteomes" id="UP000515150"/>
    </source>
</evidence>
<accession>A0A6P7L7J6</accession>
<dbReference type="GeneID" id="114846038"/>
<feature type="region of interest" description="Disordered" evidence="1">
    <location>
        <begin position="544"/>
        <end position="577"/>
    </location>
</feature>
<feature type="region of interest" description="Disordered" evidence="1">
    <location>
        <begin position="78"/>
        <end position="108"/>
    </location>
</feature>
<dbReference type="GO" id="GO:0030018">
    <property type="term" value="C:Z disc"/>
    <property type="evidence" value="ECO:0007669"/>
    <property type="project" value="TreeGrafter"/>
</dbReference>
<feature type="compositionally biased region" description="Polar residues" evidence="1">
    <location>
        <begin position="1093"/>
        <end position="1111"/>
    </location>
</feature>
<keyword evidence="2" id="KW-1185">Reference proteome</keyword>
<dbReference type="PANTHER" id="PTHR33775">
    <property type="entry name" value="CARDIAC-ENRICHED FHL2-INTERACTING PROTEIN-RELATED"/>
    <property type="match status" value="1"/>
</dbReference>
<dbReference type="Proteomes" id="UP000515150">
    <property type="component" value="Chromosome 19"/>
</dbReference>
<gene>
    <name evidence="3 4 5" type="primary">LOC114846038</name>
</gene>